<organism evidence="2 3">
    <name type="scientific">Sordaria brevicollis</name>
    <dbReference type="NCBI Taxonomy" id="83679"/>
    <lineage>
        <taxon>Eukaryota</taxon>
        <taxon>Fungi</taxon>
        <taxon>Dikarya</taxon>
        <taxon>Ascomycota</taxon>
        <taxon>Pezizomycotina</taxon>
        <taxon>Sordariomycetes</taxon>
        <taxon>Sordariomycetidae</taxon>
        <taxon>Sordariales</taxon>
        <taxon>Sordariaceae</taxon>
        <taxon>Sordaria</taxon>
    </lineage>
</organism>
<dbReference type="AlphaFoldDB" id="A0AAE0U2B6"/>
<accession>A0AAE0U2B6</accession>
<dbReference type="EMBL" id="JAUTDP010000016">
    <property type="protein sequence ID" value="KAK3388312.1"/>
    <property type="molecule type" value="Genomic_DNA"/>
</dbReference>
<dbReference type="Proteomes" id="UP001281003">
    <property type="component" value="Unassembled WGS sequence"/>
</dbReference>
<evidence type="ECO:0000313" key="3">
    <source>
        <dbReference type="Proteomes" id="UP001281003"/>
    </source>
</evidence>
<sequence>MAEVSRNDAARSMISYLEQEFDFEDWEFEIAEALKKFGVKYEELSALDDNKPEDDPLRSKWHDYFILSLNKIVRDLPSNNLDDVSQAVEKLEREDIEAKAKKHGGRVTFPPKNENNKRPAEVQTNQEISDTPEEPANKRAKTDKDRGLTFKTAGAYAVRITDDADNSSKLNFDGHGPVTVTLFEKDSAPVPGLTNSRLPNGLKVKVLVPPHVGASKHL</sequence>
<proteinExistence type="predicted"/>
<reference evidence="2" key="1">
    <citation type="journal article" date="2023" name="Mol. Phylogenet. Evol.">
        <title>Genome-scale phylogeny and comparative genomics of the fungal order Sordariales.</title>
        <authorList>
            <person name="Hensen N."/>
            <person name="Bonometti L."/>
            <person name="Westerberg I."/>
            <person name="Brannstrom I.O."/>
            <person name="Guillou S."/>
            <person name="Cros-Aarteil S."/>
            <person name="Calhoun S."/>
            <person name="Haridas S."/>
            <person name="Kuo A."/>
            <person name="Mondo S."/>
            <person name="Pangilinan J."/>
            <person name="Riley R."/>
            <person name="LaButti K."/>
            <person name="Andreopoulos B."/>
            <person name="Lipzen A."/>
            <person name="Chen C."/>
            <person name="Yan M."/>
            <person name="Daum C."/>
            <person name="Ng V."/>
            <person name="Clum A."/>
            <person name="Steindorff A."/>
            <person name="Ohm R.A."/>
            <person name="Martin F."/>
            <person name="Silar P."/>
            <person name="Natvig D.O."/>
            <person name="Lalanne C."/>
            <person name="Gautier V."/>
            <person name="Ament-Velasquez S.L."/>
            <person name="Kruys A."/>
            <person name="Hutchinson M.I."/>
            <person name="Powell A.J."/>
            <person name="Barry K."/>
            <person name="Miller A.N."/>
            <person name="Grigoriev I.V."/>
            <person name="Debuchy R."/>
            <person name="Gladieux P."/>
            <person name="Hiltunen Thoren M."/>
            <person name="Johannesson H."/>
        </authorList>
    </citation>
    <scope>NUCLEOTIDE SEQUENCE</scope>
    <source>
        <strain evidence="2">FGSC 1904</strain>
    </source>
</reference>
<evidence type="ECO:0000256" key="1">
    <source>
        <dbReference type="SAM" id="MobiDB-lite"/>
    </source>
</evidence>
<gene>
    <name evidence="2" type="ORF">B0T20DRAFT_397825</name>
</gene>
<feature type="compositionally biased region" description="Basic and acidic residues" evidence="1">
    <location>
        <begin position="135"/>
        <end position="146"/>
    </location>
</feature>
<name>A0AAE0U2B6_SORBR</name>
<reference evidence="2" key="2">
    <citation type="submission" date="2023-07" db="EMBL/GenBank/DDBJ databases">
        <authorList>
            <consortium name="Lawrence Berkeley National Laboratory"/>
            <person name="Haridas S."/>
            <person name="Hensen N."/>
            <person name="Bonometti L."/>
            <person name="Westerberg I."/>
            <person name="Brannstrom I.O."/>
            <person name="Guillou S."/>
            <person name="Cros-Aarteil S."/>
            <person name="Calhoun S."/>
            <person name="Kuo A."/>
            <person name="Mondo S."/>
            <person name="Pangilinan J."/>
            <person name="Riley R."/>
            <person name="LaButti K."/>
            <person name="Andreopoulos B."/>
            <person name="Lipzen A."/>
            <person name="Chen C."/>
            <person name="Yanf M."/>
            <person name="Daum C."/>
            <person name="Ng V."/>
            <person name="Clum A."/>
            <person name="Steindorff A."/>
            <person name="Ohm R."/>
            <person name="Martin F."/>
            <person name="Silar P."/>
            <person name="Natvig D."/>
            <person name="Lalanne C."/>
            <person name="Gautier V."/>
            <person name="Ament-velasquez S.L."/>
            <person name="Kruys A."/>
            <person name="Hutchinson M.I."/>
            <person name="Powell A.J."/>
            <person name="Barry K."/>
            <person name="Miller A.N."/>
            <person name="Grigoriev I.V."/>
            <person name="Debuchy R."/>
            <person name="Gladieux P."/>
            <person name="Thoren M.H."/>
            <person name="Johannesson H."/>
        </authorList>
    </citation>
    <scope>NUCLEOTIDE SEQUENCE</scope>
    <source>
        <strain evidence="2">FGSC 1904</strain>
    </source>
</reference>
<feature type="region of interest" description="Disordered" evidence="1">
    <location>
        <begin position="99"/>
        <end position="146"/>
    </location>
</feature>
<protein>
    <submittedName>
        <fullName evidence="2">Uncharacterized protein</fullName>
    </submittedName>
</protein>
<evidence type="ECO:0000313" key="2">
    <source>
        <dbReference type="EMBL" id="KAK3388312.1"/>
    </source>
</evidence>
<keyword evidence="3" id="KW-1185">Reference proteome</keyword>
<comment type="caution">
    <text evidence="2">The sequence shown here is derived from an EMBL/GenBank/DDBJ whole genome shotgun (WGS) entry which is preliminary data.</text>
</comment>